<name>A0ABM6LHQ5_9BACI</name>
<dbReference type="InterPro" id="IPR001734">
    <property type="entry name" value="Na/solute_symporter"/>
</dbReference>
<feature type="transmembrane region" description="Helical" evidence="8">
    <location>
        <begin position="78"/>
        <end position="97"/>
    </location>
</feature>
<dbReference type="InterPro" id="IPR038377">
    <property type="entry name" value="Na/Glc_symporter_sf"/>
</dbReference>
<evidence type="ECO:0000256" key="1">
    <source>
        <dbReference type="ARBA" id="ARBA00004141"/>
    </source>
</evidence>
<comment type="similarity">
    <text evidence="2 7">Belongs to the sodium:solute symporter (SSF) (TC 2.A.21) family.</text>
</comment>
<organism evidence="9 10">
    <name type="scientific">Bacillus sonorensis</name>
    <dbReference type="NCBI Taxonomy" id="119858"/>
    <lineage>
        <taxon>Bacteria</taxon>
        <taxon>Bacillati</taxon>
        <taxon>Bacillota</taxon>
        <taxon>Bacilli</taxon>
        <taxon>Bacillales</taxon>
        <taxon>Bacillaceae</taxon>
        <taxon>Bacillus</taxon>
    </lineage>
</organism>
<evidence type="ECO:0000256" key="2">
    <source>
        <dbReference type="ARBA" id="ARBA00006434"/>
    </source>
</evidence>
<evidence type="ECO:0000256" key="6">
    <source>
        <dbReference type="ARBA" id="ARBA00023136"/>
    </source>
</evidence>
<feature type="transmembrane region" description="Helical" evidence="8">
    <location>
        <begin position="194"/>
        <end position="212"/>
    </location>
</feature>
<dbReference type="Proteomes" id="UP000196877">
    <property type="component" value="Chromosome"/>
</dbReference>
<feature type="transmembrane region" description="Helical" evidence="8">
    <location>
        <begin position="279"/>
        <end position="301"/>
    </location>
</feature>
<keyword evidence="3" id="KW-0813">Transport</keyword>
<accession>A0ABM6LHQ5</accession>
<feature type="transmembrane region" description="Helical" evidence="8">
    <location>
        <begin position="160"/>
        <end position="182"/>
    </location>
</feature>
<dbReference type="Pfam" id="PF00474">
    <property type="entry name" value="SSF"/>
    <property type="match status" value="1"/>
</dbReference>
<feature type="transmembrane region" description="Helical" evidence="8">
    <location>
        <begin position="449"/>
        <end position="471"/>
    </location>
</feature>
<feature type="transmembrane region" description="Helical" evidence="8">
    <location>
        <begin position="425"/>
        <end position="443"/>
    </location>
</feature>
<keyword evidence="10" id="KW-1185">Reference proteome</keyword>
<dbReference type="CDD" id="cd10322">
    <property type="entry name" value="SLC5sbd"/>
    <property type="match status" value="1"/>
</dbReference>
<comment type="subcellular location">
    <subcellularLocation>
        <location evidence="1">Membrane</location>
        <topology evidence="1">Multi-pass membrane protein</topology>
    </subcellularLocation>
</comment>
<dbReference type="Gene3D" id="1.20.1730.10">
    <property type="entry name" value="Sodium/glucose cotransporter"/>
    <property type="match status" value="1"/>
</dbReference>
<evidence type="ECO:0000256" key="4">
    <source>
        <dbReference type="ARBA" id="ARBA00022692"/>
    </source>
</evidence>
<keyword evidence="4 8" id="KW-0812">Transmembrane</keyword>
<dbReference type="PROSITE" id="PS50283">
    <property type="entry name" value="NA_SOLUT_SYMP_3"/>
    <property type="match status" value="1"/>
</dbReference>
<dbReference type="InterPro" id="IPR050277">
    <property type="entry name" value="Sodium:Solute_Symporter"/>
</dbReference>
<protein>
    <submittedName>
        <fullName evidence="9">Symporter YodF</fullName>
    </submittedName>
</protein>
<reference evidence="9 10" key="1">
    <citation type="submission" date="2017-06" db="EMBL/GenBank/DDBJ databases">
        <title>Genome sequence of Bacillus sonorensis strain SRCM101395.</title>
        <authorList>
            <person name="Cho S.H."/>
        </authorList>
    </citation>
    <scope>NUCLEOTIDE SEQUENCE [LARGE SCALE GENOMIC DNA]</scope>
    <source>
        <strain evidence="9 10">SRCM101395</strain>
    </source>
</reference>
<evidence type="ECO:0000256" key="7">
    <source>
        <dbReference type="RuleBase" id="RU362091"/>
    </source>
</evidence>
<feature type="transmembrane region" description="Helical" evidence="8">
    <location>
        <begin position="370"/>
        <end position="390"/>
    </location>
</feature>
<dbReference type="EMBL" id="CP021920">
    <property type="protein sequence ID" value="ASB88834.1"/>
    <property type="molecule type" value="Genomic_DNA"/>
</dbReference>
<keyword evidence="6 8" id="KW-0472">Membrane</keyword>
<proteinExistence type="inferred from homology"/>
<evidence type="ECO:0000313" key="10">
    <source>
        <dbReference type="Proteomes" id="UP000196877"/>
    </source>
</evidence>
<evidence type="ECO:0000256" key="3">
    <source>
        <dbReference type="ARBA" id="ARBA00022448"/>
    </source>
</evidence>
<gene>
    <name evidence="9" type="ORF">S101395_02326</name>
</gene>
<feature type="transmembrane region" description="Helical" evidence="8">
    <location>
        <begin position="326"/>
        <end position="350"/>
    </location>
</feature>
<feature type="transmembrane region" description="Helical" evidence="8">
    <location>
        <begin position="46"/>
        <end position="66"/>
    </location>
</feature>
<evidence type="ECO:0000256" key="5">
    <source>
        <dbReference type="ARBA" id="ARBA00022989"/>
    </source>
</evidence>
<feature type="transmembrane region" description="Helical" evidence="8">
    <location>
        <begin position="124"/>
        <end position="148"/>
    </location>
</feature>
<feature type="transmembrane region" description="Helical" evidence="8">
    <location>
        <begin position="396"/>
        <end position="418"/>
    </location>
</feature>
<keyword evidence="5 8" id="KW-1133">Transmembrane helix</keyword>
<feature type="transmembrane region" description="Helical" evidence="8">
    <location>
        <begin position="239"/>
        <end position="258"/>
    </location>
</feature>
<sequence length="494" mass="53678">MMQGNLTALLITAGIILAVVCIGFLAGSNKQSRTSVEEWSVGGRRFGGLLVWFLVGADLYTAYTFLGLTSTAFTSGSVAFFAIPYSVLAYFIAYFFLPKIWHVAKVHQLTTLADYARERFNSKLLSSLVAIVGVLMLIPYICLQLSGIQDTLQVAGTGYINVKAVVIISFILVALYTFFSGIKGPTYTAIIKDILVWVMMLFMVVSLPLIHFNGWTPMVEKLASEAPHMLTIPADGPKGIAWFITASIVSALALFMWAHAATGVFTANSADALRKNSMFLPLYNIVLILVIFLGFIAFLVLPDNINPRLALLYLIQSSYGGVTQGLAYSTIALASLIPCSIMAIGASNLFANNLYRDLINPSVAGSKLTLITRSMVFVVIGLALLFGMLFPTALVTLQLLGVSGMVQIFPAIVISLFWRNQTKEATIIGLLVGLAVTFTVYLTKTSFGIYEGFWGLAANLLSVVILNPLFVKHVKSNSVISYLFEQKKNVQTSA</sequence>
<dbReference type="PANTHER" id="PTHR48086">
    <property type="entry name" value="SODIUM/PROLINE SYMPORTER-RELATED"/>
    <property type="match status" value="1"/>
</dbReference>
<evidence type="ECO:0000256" key="8">
    <source>
        <dbReference type="SAM" id="Phobius"/>
    </source>
</evidence>
<feature type="transmembrane region" description="Helical" evidence="8">
    <location>
        <begin position="6"/>
        <end position="26"/>
    </location>
</feature>
<dbReference type="PANTHER" id="PTHR48086:SF8">
    <property type="entry name" value="MONOCARBOXYLIC ACID PERMEASE"/>
    <property type="match status" value="1"/>
</dbReference>
<evidence type="ECO:0000313" key="9">
    <source>
        <dbReference type="EMBL" id="ASB88834.1"/>
    </source>
</evidence>